<evidence type="ECO:0000313" key="1">
    <source>
        <dbReference type="EMBL" id="MDH1629972.1"/>
    </source>
</evidence>
<reference evidence="1" key="1">
    <citation type="submission" date="2022-09" db="EMBL/GenBank/DDBJ databases">
        <title>Intensive care unit water sources are persistently colonized with multi-drug resistant bacteria and are the site of extensive horizontal gene transfer of antibiotic resistance genes.</title>
        <authorList>
            <person name="Diorio-Toth L."/>
        </authorList>
    </citation>
    <scope>NUCLEOTIDE SEQUENCE</scope>
    <source>
        <strain evidence="1">GD03782</strain>
    </source>
</reference>
<protein>
    <submittedName>
        <fullName evidence="1">Uncharacterized protein</fullName>
    </submittedName>
</protein>
<name>A0AA42RVN9_9PSED</name>
<dbReference type="RefSeq" id="WP_280081175.1">
    <property type="nucleotide sequence ID" value="NZ_JAOCGG010000009.1"/>
</dbReference>
<organism evidence="1 2">
    <name type="scientific">Pseudomonas mosselii</name>
    <dbReference type="NCBI Taxonomy" id="78327"/>
    <lineage>
        <taxon>Bacteria</taxon>
        <taxon>Pseudomonadati</taxon>
        <taxon>Pseudomonadota</taxon>
        <taxon>Gammaproteobacteria</taxon>
        <taxon>Pseudomonadales</taxon>
        <taxon>Pseudomonadaceae</taxon>
        <taxon>Pseudomonas</taxon>
    </lineage>
</organism>
<dbReference type="Proteomes" id="UP001160882">
    <property type="component" value="Unassembled WGS sequence"/>
</dbReference>
<sequence length="259" mass="29162">MSTYRHRGLRYQVYRSQARKLALEAFCRSQRLLGPGLDVDKLCFEPIGHRAVEALQRWDEQTHHFPWEEVPRWTDCDLKGFDLSLWSARELCGLCYASPRQSRRCIKIILLEGNPGPGNPLRGLVASLSLLAVAEYARMLKYSRIEVQQPDPGAEPLYQSLGFVRDSAGSLVIPVAAMSQQRTFHISEVPMSYSKDSRKAALIKRYTAQAIALAGEITDQQWHFLEVGFKEGLEKEPGGKLAGPRSGPIDYEWSTAAVK</sequence>
<dbReference type="AlphaFoldDB" id="A0AA42RVN9"/>
<proteinExistence type="predicted"/>
<gene>
    <name evidence="1" type="ORF">N5I14_06885</name>
</gene>
<dbReference type="EMBL" id="JAOCGG010000009">
    <property type="protein sequence ID" value="MDH1629972.1"/>
    <property type="molecule type" value="Genomic_DNA"/>
</dbReference>
<accession>A0AA42RVN9</accession>
<comment type="caution">
    <text evidence="1">The sequence shown here is derived from an EMBL/GenBank/DDBJ whole genome shotgun (WGS) entry which is preliminary data.</text>
</comment>
<evidence type="ECO:0000313" key="2">
    <source>
        <dbReference type="Proteomes" id="UP001160882"/>
    </source>
</evidence>